<dbReference type="Proteomes" id="UP001153636">
    <property type="component" value="Chromosome 8"/>
</dbReference>
<proteinExistence type="predicted"/>
<name>A0A9P0D5E6_9CUCU</name>
<keyword evidence="2" id="KW-0812">Transmembrane</keyword>
<dbReference type="OrthoDB" id="161999at2759"/>
<dbReference type="GO" id="GO:0036503">
    <property type="term" value="P:ERAD pathway"/>
    <property type="evidence" value="ECO:0007669"/>
    <property type="project" value="InterPro"/>
</dbReference>
<evidence type="ECO:0000313" key="5">
    <source>
        <dbReference type="Proteomes" id="UP001153636"/>
    </source>
</evidence>
<feature type="transmembrane region" description="Helical" evidence="2">
    <location>
        <begin position="306"/>
        <end position="324"/>
    </location>
</feature>
<feature type="transmembrane region" description="Helical" evidence="2">
    <location>
        <begin position="12"/>
        <end position="30"/>
    </location>
</feature>
<dbReference type="EMBL" id="OV651820">
    <property type="protein sequence ID" value="CAH1114240.1"/>
    <property type="molecule type" value="Genomic_DNA"/>
</dbReference>
<feature type="domain" description="Ubiquitin-like" evidence="3">
    <location>
        <begin position="195"/>
        <end position="271"/>
    </location>
</feature>
<feature type="compositionally biased region" description="Polar residues" evidence="1">
    <location>
        <begin position="152"/>
        <end position="167"/>
    </location>
</feature>
<keyword evidence="2" id="KW-0472">Membrane</keyword>
<organism evidence="4 5">
    <name type="scientific">Psylliodes chrysocephalus</name>
    <dbReference type="NCBI Taxonomy" id="3402493"/>
    <lineage>
        <taxon>Eukaryota</taxon>
        <taxon>Metazoa</taxon>
        <taxon>Ecdysozoa</taxon>
        <taxon>Arthropoda</taxon>
        <taxon>Hexapoda</taxon>
        <taxon>Insecta</taxon>
        <taxon>Pterygota</taxon>
        <taxon>Neoptera</taxon>
        <taxon>Endopterygota</taxon>
        <taxon>Coleoptera</taxon>
        <taxon>Polyphaga</taxon>
        <taxon>Cucujiformia</taxon>
        <taxon>Chrysomeloidea</taxon>
        <taxon>Chrysomelidae</taxon>
        <taxon>Galerucinae</taxon>
        <taxon>Alticini</taxon>
        <taxon>Psylliodes</taxon>
    </lineage>
</organism>
<dbReference type="PANTHER" id="PTHR14557:SF5">
    <property type="entry name" value="UBIQUITIN-LIKE DOMAIN-CONTAINING PROTEIN"/>
    <property type="match status" value="1"/>
</dbReference>
<dbReference type="Gene3D" id="3.10.20.90">
    <property type="entry name" value="Phosphatidylinositol 3-kinase Catalytic Subunit, Chain A, domain 1"/>
    <property type="match status" value="1"/>
</dbReference>
<evidence type="ECO:0000256" key="2">
    <source>
        <dbReference type="SAM" id="Phobius"/>
    </source>
</evidence>
<dbReference type="InterPro" id="IPR000626">
    <property type="entry name" value="Ubiquitin-like_dom"/>
</dbReference>
<dbReference type="SUPFAM" id="SSF54236">
    <property type="entry name" value="Ubiquitin-like"/>
    <property type="match status" value="1"/>
</dbReference>
<dbReference type="Pfam" id="PF00240">
    <property type="entry name" value="ubiquitin"/>
    <property type="match status" value="1"/>
</dbReference>
<feature type="region of interest" description="Disordered" evidence="1">
    <location>
        <begin position="151"/>
        <end position="190"/>
    </location>
</feature>
<dbReference type="InterPro" id="IPR040352">
    <property type="entry name" value="TMUB1/2"/>
</dbReference>
<dbReference type="PROSITE" id="PS50053">
    <property type="entry name" value="UBIQUITIN_2"/>
    <property type="match status" value="1"/>
</dbReference>
<reference evidence="4" key="1">
    <citation type="submission" date="2022-01" db="EMBL/GenBank/DDBJ databases">
        <authorList>
            <person name="King R."/>
        </authorList>
    </citation>
    <scope>NUCLEOTIDE SEQUENCE</scope>
</reference>
<dbReference type="AlphaFoldDB" id="A0A9P0D5E6"/>
<dbReference type="CDD" id="cd17057">
    <property type="entry name" value="Ubl_TMUB1_like"/>
    <property type="match status" value="1"/>
</dbReference>
<dbReference type="SMART" id="SM00213">
    <property type="entry name" value="UBQ"/>
    <property type="match status" value="1"/>
</dbReference>
<protein>
    <recommendedName>
        <fullName evidence="3">Ubiquitin-like domain-containing protein</fullName>
    </recommendedName>
</protein>
<evidence type="ECO:0000256" key="1">
    <source>
        <dbReference type="SAM" id="MobiDB-lite"/>
    </source>
</evidence>
<keyword evidence="5" id="KW-1185">Reference proteome</keyword>
<feature type="transmembrane region" description="Helical" evidence="2">
    <location>
        <begin position="331"/>
        <end position="356"/>
    </location>
</feature>
<dbReference type="PANTHER" id="PTHR14557">
    <property type="entry name" value="PROTEIN C7ORF21"/>
    <property type="match status" value="1"/>
</dbReference>
<keyword evidence="2" id="KW-1133">Transmembrane helix</keyword>
<feature type="region of interest" description="Disordered" evidence="1">
    <location>
        <begin position="66"/>
        <end position="116"/>
    </location>
</feature>
<accession>A0A9P0D5E6</accession>
<evidence type="ECO:0000259" key="3">
    <source>
        <dbReference type="PROSITE" id="PS50053"/>
    </source>
</evidence>
<sequence>MTIIEGIGDEVIHFFIALFVIVIGTVAWWTTNISEQRYVRTVVLLERRSYRALRRLTNHTETVTIAEASSTPPSEEQEETAEASTEVPTSSEQAANVKPSEPTVEENHISSQQSENNILEEVVGEEQNIIETMDADANVIRQRRLAFYGGFNSDQPDLSSTSNTEGPQPTPSAPVDEALPSAPGKEECPDESVGITIKLKYINDDLKLVEGKLNEPLGDFKKRHFLSELSAEKVVRLIFNGQLLQPDTQTLKNCGLFDNCVVHCLIHQKRNQSTDPTITESRREGYSFPNTNGLANNNNQNRDWDLGNFLFAFISFILLAAWYFRYVYAHLYTVTATVGLILITGIFTIVLVGMYFPDNEQFPNPTFHIRERTQQQQ</sequence>
<gene>
    <name evidence="4" type="ORF">PSYICH_LOCUS14066</name>
</gene>
<dbReference type="InterPro" id="IPR029071">
    <property type="entry name" value="Ubiquitin-like_domsf"/>
</dbReference>
<evidence type="ECO:0000313" key="4">
    <source>
        <dbReference type="EMBL" id="CAH1114240.1"/>
    </source>
</evidence>